<keyword evidence="4 5" id="KW-0670">Pyruvate</keyword>
<feature type="binding site" evidence="5">
    <location>
        <position position="179"/>
    </location>
    <ligand>
        <name>substrate</name>
    </ligand>
</feature>
<dbReference type="Proteomes" id="UP000294593">
    <property type="component" value="Unassembled WGS sequence"/>
</dbReference>
<dbReference type="GO" id="GO:0005829">
    <property type="term" value="C:cytosol"/>
    <property type="evidence" value="ECO:0007669"/>
    <property type="project" value="TreeGrafter"/>
</dbReference>
<name>A0A4V3CWW9_9BURK</name>
<dbReference type="InterPro" id="IPR007440">
    <property type="entry name" value="Chorismate--pyruvate_lyase"/>
</dbReference>
<dbReference type="PANTHER" id="PTHR38683:SF1">
    <property type="entry name" value="CHORISMATE PYRUVATE-LYASE"/>
    <property type="match status" value="1"/>
</dbReference>
<dbReference type="Pfam" id="PF04345">
    <property type="entry name" value="Chor_lyase"/>
    <property type="match status" value="1"/>
</dbReference>
<keyword evidence="3 5" id="KW-0456">Lyase</keyword>
<accession>A0A4V3CWW9</accession>
<dbReference type="EC" id="4.1.3.40" evidence="5"/>
<protein>
    <recommendedName>
        <fullName evidence="5">Probable chorismate pyruvate-lyase</fullName>
        <shortName evidence="5">CL</shortName>
        <shortName evidence="5">CPL</shortName>
        <ecNumber evidence="5">4.1.3.40</ecNumber>
    </recommendedName>
</protein>
<evidence type="ECO:0000256" key="2">
    <source>
        <dbReference type="ARBA" id="ARBA00022688"/>
    </source>
</evidence>
<comment type="pathway">
    <text evidence="5">Cofactor biosynthesis; ubiquinone biosynthesis.</text>
</comment>
<feature type="binding site" evidence="5">
    <location>
        <position position="71"/>
    </location>
    <ligand>
        <name>substrate</name>
    </ligand>
</feature>
<dbReference type="RefSeq" id="WP_166643395.1">
    <property type="nucleotide sequence ID" value="NZ_SNXW01000001.1"/>
</dbReference>
<evidence type="ECO:0000313" key="7">
    <source>
        <dbReference type="Proteomes" id="UP000294593"/>
    </source>
</evidence>
<evidence type="ECO:0000256" key="5">
    <source>
        <dbReference type="HAMAP-Rule" id="MF_01632"/>
    </source>
</evidence>
<keyword evidence="2 5" id="KW-0831">Ubiquinone biosynthesis</keyword>
<comment type="catalytic activity">
    <reaction evidence="5">
        <text>chorismate = 4-hydroxybenzoate + pyruvate</text>
        <dbReference type="Rhea" id="RHEA:16505"/>
        <dbReference type="ChEBI" id="CHEBI:15361"/>
        <dbReference type="ChEBI" id="CHEBI:17879"/>
        <dbReference type="ChEBI" id="CHEBI:29748"/>
        <dbReference type="EC" id="4.1.3.40"/>
    </reaction>
</comment>
<evidence type="ECO:0000256" key="3">
    <source>
        <dbReference type="ARBA" id="ARBA00023239"/>
    </source>
</evidence>
<organism evidence="6 7">
    <name type="scientific">Aquabacterium commune</name>
    <dbReference type="NCBI Taxonomy" id="70586"/>
    <lineage>
        <taxon>Bacteria</taxon>
        <taxon>Pseudomonadati</taxon>
        <taxon>Pseudomonadota</taxon>
        <taxon>Betaproteobacteria</taxon>
        <taxon>Burkholderiales</taxon>
        <taxon>Aquabacterium</taxon>
    </lineage>
</organism>
<dbReference type="InterPro" id="IPR028978">
    <property type="entry name" value="Chorismate_lyase_/UTRA_dom_sf"/>
</dbReference>
<dbReference type="SUPFAM" id="SSF64288">
    <property type="entry name" value="Chorismate lyase-like"/>
    <property type="match status" value="1"/>
</dbReference>
<comment type="caution">
    <text evidence="6">The sequence shown here is derived from an EMBL/GenBank/DDBJ whole genome shotgun (WGS) entry which is preliminary data.</text>
</comment>
<dbReference type="GO" id="GO:0008813">
    <property type="term" value="F:chorismate lyase activity"/>
    <property type="evidence" value="ECO:0007669"/>
    <property type="project" value="UniProtKB-UniRule"/>
</dbReference>
<gene>
    <name evidence="5" type="primary">ubiC</name>
    <name evidence="6" type="ORF">EV672_101110</name>
</gene>
<dbReference type="UniPathway" id="UPA00232"/>
<sequence>MPRSPATTTATAVATITTASADLRRWLGAPGSLTARLRLNGAVTVDVLAQGRMALLPQERQALGCQAAHVREVLLRIDGRAAVWARSVTPLSAVKGPWAAIEGLGTRPLAELLFSHRRVLRGPLQASHLRPGSPLQRRMARAWWVQAQPLTSTLPPDALPRWARHSLFWHRGQPLQVLEAFAPWMLPLPSERR</sequence>
<proteinExistence type="inferred from homology"/>
<dbReference type="AlphaFoldDB" id="A0A4V3CWW9"/>
<dbReference type="PANTHER" id="PTHR38683">
    <property type="entry name" value="CHORISMATE PYRUVATE-LYASE"/>
    <property type="match status" value="1"/>
</dbReference>
<keyword evidence="1 5" id="KW-0963">Cytoplasm</keyword>
<comment type="similarity">
    <text evidence="5">Belongs to the UbiC family.</text>
</comment>
<dbReference type="Gene3D" id="3.40.1410.10">
    <property type="entry name" value="Chorismate lyase-like"/>
    <property type="match status" value="1"/>
</dbReference>
<evidence type="ECO:0000313" key="6">
    <source>
        <dbReference type="EMBL" id="TDP87978.1"/>
    </source>
</evidence>
<comment type="caution">
    <text evidence="5">Lacks conserved residue(s) required for the propagation of feature annotation.</text>
</comment>
<dbReference type="HAMAP" id="MF_01632">
    <property type="entry name" value="UbiC"/>
    <property type="match status" value="1"/>
</dbReference>
<comment type="subcellular location">
    <subcellularLocation>
        <location evidence="5">Cytoplasm</location>
    </subcellularLocation>
</comment>
<evidence type="ECO:0000256" key="1">
    <source>
        <dbReference type="ARBA" id="ARBA00022490"/>
    </source>
</evidence>
<reference evidence="6 7" key="1">
    <citation type="submission" date="2019-03" db="EMBL/GenBank/DDBJ databases">
        <title>Genomic Encyclopedia of Type Strains, Phase IV (KMG-IV): sequencing the most valuable type-strain genomes for metagenomic binning, comparative biology and taxonomic classification.</title>
        <authorList>
            <person name="Goeker M."/>
        </authorList>
    </citation>
    <scope>NUCLEOTIDE SEQUENCE [LARGE SCALE GENOMIC DNA]</scope>
    <source>
        <strain evidence="6 7">DSM 11901</strain>
    </source>
</reference>
<comment type="function">
    <text evidence="5">Removes the pyruvyl group from chorismate, with concomitant aromatization of the ring, to provide 4-hydroxybenzoate (4HB) for the ubiquinone pathway.</text>
</comment>
<dbReference type="EMBL" id="SNXW01000001">
    <property type="protein sequence ID" value="TDP87978.1"/>
    <property type="molecule type" value="Genomic_DNA"/>
</dbReference>
<dbReference type="GO" id="GO:0042866">
    <property type="term" value="P:pyruvate biosynthetic process"/>
    <property type="evidence" value="ECO:0007669"/>
    <property type="project" value="UniProtKB-UniRule"/>
</dbReference>
<dbReference type="GO" id="GO:0006744">
    <property type="term" value="P:ubiquinone biosynthetic process"/>
    <property type="evidence" value="ECO:0007669"/>
    <property type="project" value="UniProtKB-UniRule"/>
</dbReference>
<keyword evidence="7" id="KW-1185">Reference proteome</keyword>
<evidence type="ECO:0000256" key="4">
    <source>
        <dbReference type="ARBA" id="ARBA00023317"/>
    </source>
</evidence>
<feature type="binding site" evidence="5">
    <location>
        <position position="109"/>
    </location>
    <ligand>
        <name>substrate</name>
    </ligand>
</feature>